<gene>
    <name evidence="2" type="ORF">LCGC14_1652760</name>
</gene>
<evidence type="ECO:0008006" key="3">
    <source>
        <dbReference type="Google" id="ProtNLM"/>
    </source>
</evidence>
<sequence>MTTETDVTKQVQELQERIETLEAKGKNLTIALLSGDFDKAMGAFIIANGALAMGKEVSIFATFWGLDTIKKPSFSTAGRGFLEKMVLWMRPKGPNKLPTSKMNFGGIGPKLFNFMMKQKNVESLGSLIELSQEFGIKIIACQMSMDLMGIKKEDLIDGVEVGGVAAFLSDSYKSNTTLFI</sequence>
<organism evidence="2">
    <name type="scientific">marine sediment metagenome</name>
    <dbReference type="NCBI Taxonomy" id="412755"/>
    <lineage>
        <taxon>unclassified sequences</taxon>
        <taxon>metagenomes</taxon>
        <taxon>ecological metagenomes</taxon>
    </lineage>
</organism>
<dbReference type="SUPFAM" id="SSF75169">
    <property type="entry name" value="DsrEFH-like"/>
    <property type="match status" value="1"/>
</dbReference>
<accession>A0A0F9KC67</accession>
<evidence type="ECO:0000313" key="2">
    <source>
        <dbReference type="EMBL" id="KKM19723.1"/>
    </source>
</evidence>
<proteinExistence type="predicted"/>
<protein>
    <recommendedName>
        <fullName evidence="3">Peroxiredoxin family protein</fullName>
    </recommendedName>
</protein>
<reference evidence="2" key="1">
    <citation type="journal article" date="2015" name="Nature">
        <title>Complex archaea that bridge the gap between prokaryotes and eukaryotes.</title>
        <authorList>
            <person name="Spang A."/>
            <person name="Saw J.H."/>
            <person name="Jorgensen S.L."/>
            <person name="Zaremba-Niedzwiedzka K."/>
            <person name="Martijn J."/>
            <person name="Lind A.E."/>
            <person name="van Eijk R."/>
            <person name="Schleper C."/>
            <person name="Guy L."/>
            <person name="Ettema T.J."/>
        </authorList>
    </citation>
    <scope>NUCLEOTIDE SEQUENCE</scope>
</reference>
<keyword evidence="1" id="KW-0175">Coiled coil</keyword>
<name>A0A0F9KC67_9ZZZZ</name>
<feature type="coiled-coil region" evidence="1">
    <location>
        <begin position="4"/>
        <end position="31"/>
    </location>
</feature>
<dbReference type="AlphaFoldDB" id="A0A0F9KC67"/>
<dbReference type="PANTHER" id="PTHR34655">
    <property type="entry name" value="CONSERVED WITHIN P. AEROPHILUM"/>
    <property type="match status" value="1"/>
</dbReference>
<dbReference type="EMBL" id="LAZR01013923">
    <property type="protein sequence ID" value="KKM19723.1"/>
    <property type="molecule type" value="Genomic_DNA"/>
</dbReference>
<dbReference type="Pfam" id="PF13686">
    <property type="entry name" value="DrsE_2"/>
    <property type="match status" value="1"/>
</dbReference>
<dbReference type="Gene3D" id="3.40.1260.10">
    <property type="entry name" value="DsrEFH-like"/>
    <property type="match status" value="1"/>
</dbReference>
<dbReference type="InterPro" id="IPR027396">
    <property type="entry name" value="DsrEFH-like"/>
</dbReference>
<dbReference type="PANTHER" id="PTHR34655:SF2">
    <property type="entry name" value="PEROXIREDOXIN FAMILY PROTEIN"/>
    <property type="match status" value="1"/>
</dbReference>
<comment type="caution">
    <text evidence="2">The sequence shown here is derived from an EMBL/GenBank/DDBJ whole genome shotgun (WGS) entry which is preliminary data.</text>
</comment>
<evidence type="ECO:0000256" key="1">
    <source>
        <dbReference type="SAM" id="Coils"/>
    </source>
</evidence>
<dbReference type="InterPro" id="IPR032836">
    <property type="entry name" value="DsrE2-like"/>
</dbReference>